<dbReference type="EMBL" id="BAABRT010000015">
    <property type="protein sequence ID" value="GAA5525409.1"/>
    <property type="molecule type" value="Genomic_DNA"/>
</dbReference>
<organism evidence="3 4">
    <name type="scientific">Microbulbifer aestuariivivens</name>
    <dbReference type="NCBI Taxonomy" id="1908308"/>
    <lineage>
        <taxon>Bacteria</taxon>
        <taxon>Pseudomonadati</taxon>
        <taxon>Pseudomonadota</taxon>
        <taxon>Gammaproteobacteria</taxon>
        <taxon>Cellvibrionales</taxon>
        <taxon>Microbulbiferaceae</taxon>
        <taxon>Microbulbifer</taxon>
    </lineage>
</organism>
<proteinExistence type="predicted"/>
<reference evidence="3 4" key="1">
    <citation type="submission" date="2024-02" db="EMBL/GenBank/DDBJ databases">
        <title>Microbulbifer aestuariivivens NBRC 112533.</title>
        <authorList>
            <person name="Ichikawa N."/>
            <person name="Katano-Makiyama Y."/>
            <person name="Hidaka K."/>
        </authorList>
    </citation>
    <scope>NUCLEOTIDE SEQUENCE [LARGE SCALE GENOMIC DNA]</scope>
    <source>
        <strain evidence="3 4">NBRC 112533</strain>
    </source>
</reference>
<keyword evidence="1" id="KW-0175">Coiled coil</keyword>
<sequence length="631" mass="71981">MSRTPQIESLFRQTVSDARSLAATLEQGQAQMPLMDHFGTLIESLERRPFSVTLLCLDKSSRETVLKWLYGQQFAVFSMQLSGQIGLIEVQLKDKGYAFENSSGRRQEFDSWDDLVNVISGHSAIDLTQAQDLKLATERVNAVKNVNLLLPDSTNFIQESPALLTRILRETNVLMVAGHPHYALSQTERTTINDLMVEMEGFWPLLPVDELAEEVSIPENGWWQQVVHPQINLPPKLITTHVEAQLPEFLTNPDNGLRQALQLLLLGRKAETAVEAVNDRLAQELRQLESRKKREARKTHAGNLDNANMGFASQLRNQLGDGVSDINKQLQESARRNDTATGNTGQQLKQFVDSLRIDDLAMESGYKSIKLSLSSRYQQALTGFLRDALKSGVRRDAEALDDSLEALKRSIGYEFKSHTGMEPVLQLDQLDKERLINDLAGAVNLELRYQGEMPKRGFFQRLGEARRAAFVILMSVSLLAMFGINLRDNPLLGIVIFFVFIGAFIYSYYGWKREDEERLEKEVTRVREEVQNSSRRILADLTREKQSRIGDFLERIKKQWQTVLDRTLADWQQRERQNSEKQSQQARQRLANIDTQISQWQRQQVPVQKLQTTVSRIVADCRAELESLAEN</sequence>
<feature type="coiled-coil region" evidence="1">
    <location>
        <begin position="271"/>
        <end position="298"/>
    </location>
</feature>
<feature type="coiled-coil region" evidence="1">
    <location>
        <begin position="569"/>
        <end position="603"/>
    </location>
</feature>
<keyword evidence="2" id="KW-1133">Transmembrane helix</keyword>
<keyword evidence="2" id="KW-0812">Transmembrane</keyword>
<comment type="caution">
    <text evidence="3">The sequence shown here is derived from an EMBL/GenBank/DDBJ whole genome shotgun (WGS) entry which is preliminary data.</text>
</comment>
<gene>
    <name evidence="3" type="ORF">Maes01_01978</name>
</gene>
<keyword evidence="4" id="KW-1185">Reference proteome</keyword>
<feature type="transmembrane region" description="Helical" evidence="2">
    <location>
        <begin position="490"/>
        <end position="511"/>
    </location>
</feature>
<evidence type="ECO:0000313" key="3">
    <source>
        <dbReference type="EMBL" id="GAA5525409.1"/>
    </source>
</evidence>
<evidence type="ECO:0000256" key="2">
    <source>
        <dbReference type="SAM" id="Phobius"/>
    </source>
</evidence>
<dbReference type="Proteomes" id="UP001408594">
    <property type="component" value="Unassembled WGS sequence"/>
</dbReference>
<keyword evidence="2" id="KW-0472">Membrane</keyword>
<protein>
    <submittedName>
        <fullName evidence="3">Uncharacterized protein</fullName>
    </submittedName>
</protein>
<evidence type="ECO:0000256" key="1">
    <source>
        <dbReference type="SAM" id="Coils"/>
    </source>
</evidence>
<evidence type="ECO:0000313" key="4">
    <source>
        <dbReference type="Proteomes" id="UP001408594"/>
    </source>
</evidence>
<dbReference type="RefSeq" id="WP_345551084.1">
    <property type="nucleotide sequence ID" value="NZ_BAABRT010000015.1"/>
</dbReference>
<feature type="transmembrane region" description="Helical" evidence="2">
    <location>
        <begin position="465"/>
        <end position="484"/>
    </location>
</feature>
<accession>A0ABP9WQC6</accession>
<name>A0ABP9WQC6_9GAMM</name>